<dbReference type="Pfam" id="PF06574">
    <property type="entry name" value="FAD_syn"/>
    <property type="match status" value="1"/>
</dbReference>
<evidence type="ECO:0000256" key="14">
    <source>
        <dbReference type="ARBA" id="ARBA00049494"/>
    </source>
</evidence>
<evidence type="ECO:0000256" key="3">
    <source>
        <dbReference type="ARBA" id="ARBA00005201"/>
    </source>
</evidence>
<feature type="domain" description="Riboflavin kinase" evidence="16">
    <location>
        <begin position="182"/>
        <end position="307"/>
    </location>
</feature>
<evidence type="ECO:0000256" key="15">
    <source>
        <dbReference type="PIRNR" id="PIRNR004491"/>
    </source>
</evidence>
<keyword evidence="8 15" id="KW-0547">Nucleotide-binding</keyword>
<keyword evidence="18" id="KW-1185">Reference proteome</keyword>
<evidence type="ECO:0000256" key="10">
    <source>
        <dbReference type="ARBA" id="ARBA00022827"/>
    </source>
</evidence>
<comment type="function">
    <text evidence="1">Catalyzes the phosphorylation of riboflavin to FMN followed by the adenylation of FMN to FAD.</text>
</comment>
<sequence>MNIFKNISTYKSTKKSFVTIGTFDGVHLGHQKVIKDLVESAKKNNAKSVLLTFFPHPRMVLQKKTNIKLINTIDERIKLLENIGLDTLIIHEFSDEFANLTALEFVKTILVDKLNIAKLVIGYDHHFGKNREGNFDTLQQYGTEFNFELKEISQQDISNITVSSTKIRTAIELGEITKVNSYLGYNFMLTGTVVKGKNLGEKIGFPTANIHIQETYKLIPKTGAYIVKAIIANKTVFGMMNIGYRPTVSGKNQTIEINFFDFKTNLYNKIIQVEVLQFLRDEIKFNSIDDLKDQLKKDQQKSLEIIRGTFFESN</sequence>
<evidence type="ECO:0000256" key="7">
    <source>
        <dbReference type="ARBA" id="ARBA00022695"/>
    </source>
</evidence>
<dbReference type="NCBIfam" id="TIGR00083">
    <property type="entry name" value="ribF"/>
    <property type="match status" value="1"/>
</dbReference>
<evidence type="ECO:0000256" key="8">
    <source>
        <dbReference type="ARBA" id="ARBA00022741"/>
    </source>
</evidence>
<protein>
    <recommendedName>
        <fullName evidence="15">Riboflavin biosynthesis protein</fullName>
    </recommendedName>
    <domain>
        <recommendedName>
            <fullName evidence="15">Riboflavin kinase</fullName>
            <ecNumber evidence="15">2.7.1.26</ecNumber>
        </recommendedName>
        <alternativeName>
            <fullName evidence="15">Flavokinase</fullName>
        </alternativeName>
    </domain>
    <domain>
        <recommendedName>
            <fullName evidence="15">FMN adenylyltransferase</fullName>
            <ecNumber evidence="15">2.7.7.2</ecNumber>
        </recommendedName>
        <alternativeName>
            <fullName evidence="15">FAD pyrophosphorylase</fullName>
        </alternativeName>
        <alternativeName>
            <fullName evidence="15">FAD synthase</fullName>
        </alternativeName>
    </domain>
</protein>
<dbReference type="CDD" id="cd02064">
    <property type="entry name" value="FAD_synthetase_N"/>
    <property type="match status" value="1"/>
</dbReference>
<dbReference type="GO" id="GO:0009398">
    <property type="term" value="P:FMN biosynthetic process"/>
    <property type="evidence" value="ECO:0007669"/>
    <property type="project" value="UniProtKB-UniRule"/>
</dbReference>
<dbReference type="InterPro" id="IPR023465">
    <property type="entry name" value="Riboflavin_kinase_dom_sf"/>
</dbReference>
<keyword evidence="7 15" id="KW-0548">Nucleotidyltransferase</keyword>
<dbReference type="InterPro" id="IPR015864">
    <property type="entry name" value="FAD_synthase"/>
</dbReference>
<dbReference type="FunFam" id="3.40.50.620:FF:000021">
    <property type="entry name" value="Riboflavin biosynthesis protein"/>
    <property type="match status" value="1"/>
</dbReference>
<evidence type="ECO:0000256" key="5">
    <source>
        <dbReference type="ARBA" id="ARBA00022643"/>
    </source>
</evidence>
<dbReference type="SMART" id="SM00904">
    <property type="entry name" value="Flavokinase"/>
    <property type="match status" value="1"/>
</dbReference>
<dbReference type="InterPro" id="IPR002606">
    <property type="entry name" value="Riboflavin_kinase_bac"/>
</dbReference>
<dbReference type="UniPathway" id="UPA00276">
    <property type="reaction ID" value="UER00406"/>
</dbReference>
<dbReference type="Proteomes" id="UP000199312">
    <property type="component" value="Unassembled WGS sequence"/>
</dbReference>
<dbReference type="InterPro" id="IPR023468">
    <property type="entry name" value="Riboflavin_kinase"/>
</dbReference>
<dbReference type="Gene3D" id="3.40.50.620">
    <property type="entry name" value="HUPs"/>
    <property type="match status" value="1"/>
</dbReference>
<keyword evidence="5 15" id="KW-0288">FMN</keyword>
<evidence type="ECO:0000256" key="1">
    <source>
        <dbReference type="ARBA" id="ARBA00002121"/>
    </source>
</evidence>
<comment type="catalytic activity">
    <reaction evidence="14 15">
        <text>FMN + ATP + H(+) = FAD + diphosphate</text>
        <dbReference type="Rhea" id="RHEA:17237"/>
        <dbReference type="ChEBI" id="CHEBI:15378"/>
        <dbReference type="ChEBI" id="CHEBI:30616"/>
        <dbReference type="ChEBI" id="CHEBI:33019"/>
        <dbReference type="ChEBI" id="CHEBI:57692"/>
        <dbReference type="ChEBI" id="CHEBI:58210"/>
        <dbReference type="EC" id="2.7.7.2"/>
    </reaction>
</comment>
<evidence type="ECO:0000256" key="2">
    <source>
        <dbReference type="ARBA" id="ARBA00004726"/>
    </source>
</evidence>
<accession>A0A1I6PD46</accession>
<dbReference type="EC" id="2.7.1.26" evidence="15"/>
<dbReference type="NCBIfam" id="NF004162">
    <property type="entry name" value="PRK05627.1-5"/>
    <property type="match status" value="1"/>
</dbReference>
<keyword evidence="12" id="KW-0511">Multifunctional enzyme</keyword>
<dbReference type="OrthoDB" id="9803667at2"/>
<comment type="similarity">
    <text evidence="15">Belongs to the ribF family.</text>
</comment>
<dbReference type="GO" id="GO:0005524">
    <property type="term" value="F:ATP binding"/>
    <property type="evidence" value="ECO:0007669"/>
    <property type="project" value="UniProtKB-UniRule"/>
</dbReference>
<comment type="pathway">
    <text evidence="3 15">Cofactor biosynthesis; FMN biosynthesis; FMN from riboflavin (ATP route): step 1/1.</text>
</comment>
<dbReference type="InterPro" id="IPR014729">
    <property type="entry name" value="Rossmann-like_a/b/a_fold"/>
</dbReference>
<comment type="catalytic activity">
    <reaction evidence="13 15">
        <text>riboflavin + ATP = FMN + ADP + H(+)</text>
        <dbReference type="Rhea" id="RHEA:14357"/>
        <dbReference type="ChEBI" id="CHEBI:15378"/>
        <dbReference type="ChEBI" id="CHEBI:30616"/>
        <dbReference type="ChEBI" id="CHEBI:57986"/>
        <dbReference type="ChEBI" id="CHEBI:58210"/>
        <dbReference type="ChEBI" id="CHEBI:456216"/>
        <dbReference type="EC" id="2.7.1.26"/>
    </reaction>
</comment>
<dbReference type="EC" id="2.7.7.2" evidence="15"/>
<dbReference type="RefSeq" id="WP_090223289.1">
    <property type="nucleotide sequence ID" value="NZ_FOZP01000002.1"/>
</dbReference>
<evidence type="ECO:0000313" key="17">
    <source>
        <dbReference type="EMBL" id="SFS38142.1"/>
    </source>
</evidence>
<dbReference type="NCBIfam" id="NF004160">
    <property type="entry name" value="PRK05627.1-3"/>
    <property type="match status" value="1"/>
</dbReference>
<dbReference type="PANTHER" id="PTHR22749">
    <property type="entry name" value="RIBOFLAVIN KINASE/FMN ADENYLYLTRANSFERASE"/>
    <property type="match status" value="1"/>
</dbReference>
<dbReference type="STRING" id="593133.SAMN04488006_0922"/>
<evidence type="ECO:0000256" key="9">
    <source>
        <dbReference type="ARBA" id="ARBA00022777"/>
    </source>
</evidence>
<dbReference type="Pfam" id="PF01687">
    <property type="entry name" value="Flavokinase"/>
    <property type="match status" value="1"/>
</dbReference>
<keyword evidence="6 15" id="KW-0808">Transferase</keyword>
<comment type="pathway">
    <text evidence="2 15">Cofactor biosynthesis; FAD biosynthesis; FAD from FMN: step 1/1.</text>
</comment>
<dbReference type="GO" id="GO:0009231">
    <property type="term" value="P:riboflavin biosynthetic process"/>
    <property type="evidence" value="ECO:0007669"/>
    <property type="project" value="InterPro"/>
</dbReference>
<dbReference type="GO" id="GO:0003919">
    <property type="term" value="F:FMN adenylyltransferase activity"/>
    <property type="evidence" value="ECO:0007669"/>
    <property type="project" value="UniProtKB-UniRule"/>
</dbReference>
<gene>
    <name evidence="17" type="ORF">SAMN04488006_0922</name>
</gene>
<dbReference type="PIRSF" id="PIRSF004491">
    <property type="entry name" value="FAD_Synth"/>
    <property type="match status" value="1"/>
</dbReference>
<evidence type="ECO:0000256" key="4">
    <source>
        <dbReference type="ARBA" id="ARBA00022630"/>
    </source>
</evidence>
<keyword evidence="11 15" id="KW-0067">ATP-binding</keyword>
<evidence type="ECO:0000256" key="6">
    <source>
        <dbReference type="ARBA" id="ARBA00022679"/>
    </source>
</evidence>
<dbReference type="GO" id="GO:0008531">
    <property type="term" value="F:riboflavin kinase activity"/>
    <property type="evidence" value="ECO:0007669"/>
    <property type="project" value="UniProtKB-UniRule"/>
</dbReference>
<dbReference type="SUPFAM" id="SSF52374">
    <property type="entry name" value="Nucleotidylyl transferase"/>
    <property type="match status" value="1"/>
</dbReference>
<proteinExistence type="inferred from homology"/>
<reference evidence="18" key="1">
    <citation type="submission" date="2016-10" db="EMBL/GenBank/DDBJ databases">
        <authorList>
            <person name="Varghese N."/>
            <person name="Submissions S."/>
        </authorList>
    </citation>
    <scope>NUCLEOTIDE SEQUENCE [LARGE SCALE GENOMIC DNA]</scope>
    <source>
        <strain evidence="18">DSM 24450</strain>
    </source>
</reference>
<keyword evidence="4 15" id="KW-0285">Flavoprotein</keyword>
<evidence type="ECO:0000313" key="18">
    <source>
        <dbReference type="Proteomes" id="UP000199312"/>
    </source>
</evidence>
<dbReference type="Gene3D" id="2.40.30.30">
    <property type="entry name" value="Riboflavin kinase-like"/>
    <property type="match status" value="1"/>
</dbReference>
<dbReference type="InterPro" id="IPR015865">
    <property type="entry name" value="Riboflavin_kinase_bac/euk"/>
</dbReference>
<dbReference type="UniPathway" id="UPA00277">
    <property type="reaction ID" value="UER00407"/>
</dbReference>
<keyword evidence="10 15" id="KW-0274">FAD</keyword>
<dbReference type="EMBL" id="FOZP01000002">
    <property type="protein sequence ID" value="SFS38142.1"/>
    <property type="molecule type" value="Genomic_DNA"/>
</dbReference>
<dbReference type="SUPFAM" id="SSF82114">
    <property type="entry name" value="Riboflavin kinase-like"/>
    <property type="match status" value="1"/>
</dbReference>
<evidence type="ECO:0000259" key="16">
    <source>
        <dbReference type="SMART" id="SM00904"/>
    </source>
</evidence>
<evidence type="ECO:0000256" key="12">
    <source>
        <dbReference type="ARBA" id="ARBA00023268"/>
    </source>
</evidence>
<dbReference type="GO" id="GO:0006747">
    <property type="term" value="P:FAD biosynthetic process"/>
    <property type="evidence" value="ECO:0007669"/>
    <property type="project" value="UniProtKB-UniRule"/>
</dbReference>
<evidence type="ECO:0000256" key="11">
    <source>
        <dbReference type="ARBA" id="ARBA00022840"/>
    </source>
</evidence>
<organism evidence="17 18">
    <name type="scientific">Lutibacter maritimus</name>
    <dbReference type="NCBI Taxonomy" id="593133"/>
    <lineage>
        <taxon>Bacteria</taxon>
        <taxon>Pseudomonadati</taxon>
        <taxon>Bacteroidota</taxon>
        <taxon>Flavobacteriia</taxon>
        <taxon>Flavobacteriales</taxon>
        <taxon>Flavobacteriaceae</taxon>
        <taxon>Lutibacter</taxon>
    </lineage>
</organism>
<name>A0A1I6PD46_9FLAO</name>
<dbReference type="PANTHER" id="PTHR22749:SF6">
    <property type="entry name" value="RIBOFLAVIN KINASE"/>
    <property type="match status" value="1"/>
</dbReference>
<keyword evidence="9 15" id="KW-0418">Kinase</keyword>
<evidence type="ECO:0000256" key="13">
    <source>
        <dbReference type="ARBA" id="ARBA00047880"/>
    </source>
</evidence>
<dbReference type="AlphaFoldDB" id="A0A1I6PD46"/>